<evidence type="ECO:0000313" key="2">
    <source>
        <dbReference type="Proteomes" id="UP000054223"/>
    </source>
</evidence>
<sequence length="81" mass="9391">MREPEVLEDERLRVLFDLVRLLFWVLFSRPWPRTVPLVVEPWPIEPEVVPLVLPLVVPEVVPVEPLVLMVVEPLVVPEVVP</sequence>
<dbReference type="EMBL" id="LNAL01000003">
    <property type="protein sequence ID" value="KUG09405.1"/>
    <property type="molecule type" value="Genomic_DNA"/>
</dbReference>
<reference evidence="1 2" key="1">
    <citation type="submission" date="2015-11" db="EMBL/GenBank/DDBJ databases">
        <title>Solirubrum puertoriconensis gen. nov. an environmental bacteria isolated in Puerto Rico.</title>
        <authorList>
            <person name="Cuebas-Irizarry M.F."/>
            <person name="Montalvo-Rodriguez R."/>
        </authorList>
    </citation>
    <scope>NUCLEOTIDE SEQUENCE [LARGE SCALE GENOMIC DNA]</scope>
    <source>
        <strain evidence="1 2">MC1A</strain>
    </source>
</reference>
<dbReference type="AlphaFoldDB" id="A0A9X0HNP8"/>
<proteinExistence type="predicted"/>
<comment type="caution">
    <text evidence="1">The sequence shown here is derived from an EMBL/GenBank/DDBJ whole genome shotgun (WGS) entry which is preliminary data.</text>
</comment>
<gene>
    <name evidence="1" type="ORF">ASU33_16890</name>
</gene>
<dbReference type="Proteomes" id="UP000054223">
    <property type="component" value="Unassembled WGS sequence"/>
</dbReference>
<keyword evidence="2" id="KW-1185">Reference proteome</keyword>
<evidence type="ECO:0000313" key="1">
    <source>
        <dbReference type="EMBL" id="KUG09405.1"/>
    </source>
</evidence>
<name>A0A9X0HNP8_SOLP1</name>
<accession>A0A9X0HNP8</accession>
<organism evidence="1 2">
    <name type="scientific">Solirubrum puertoriconensis</name>
    <dbReference type="NCBI Taxonomy" id="1751427"/>
    <lineage>
        <taxon>Bacteria</taxon>
        <taxon>Pseudomonadati</taxon>
        <taxon>Bacteroidota</taxon>
        <taxon>Cytophagia</taxon>
        <taxon>Cytophagales</taxon>
    </lineage>
</organism>
<protein>
    <submittedName>
        <fullName evidence="1">Uncharacterized protein</fullName>
    </submittedName>
</protein>